<keyword evidence="4" id="KW-0503">Monooxygenase</keyword>
<evidence type="ECO:0000256" key="4">
    <source>
        <dbReference type="RuleBase" id="RU000461"/>
    </source>
</evidence>
<dbReference type="RefSeq" id="WP_139916959.1">
    <property type="nucleotide sequence ID" value="NZ_CBCSLE010000113.1"/>
</dbReference>
<dbReference type="PRINTS" id="PR00385">
    <property type="entry name" value="P450"/>
</dbReference>
<feature type="binding site" description="axial binding residue" evidence="3">
    <location>
        <position position="407"/>
    </location>
    <ligand>
        <name>heme</name>
        <dbReference type="ChEBI" id="CHEBI:30413"/>
    </ligand>
    <ligandPart>
        <name>Fe</name>
        <dbReference type="ChEBI" id="CHEBI:18248"/>
    </ligandPart>
</feature>
<evidence type="ECO:0000256" key="3">
    <source>
        <dbReference type="PIRSR" id="PIRSR602401-1"/>
    </source>
</evidence>
<evidence type="ECO:0000313" key="5">
    <source>
        <dbReference type="EMBL" id="NBC45223.1"/>
    </source>
</evidence>
<organism evidence="5 6">
    <name type="scientific">Corallococcus exiguus</name>
    <dbReference type="NCBI Taxonomy" id="83462"/>
    <lineage>
        <taxon>Bacteria</taxon>
        <taxon>Pseudomonadati</taxon>
        <taxon>Myxococcota</taxon>
        <taxon>Myxococcia</taxon>
        <taxon>Myxococcales</taxon>
        <taxon>Cystobacterineae</taxon>
        <taxon>Myxococcaceae</taxon>
        <taxon>Corallococcus</taxon>
    </lineage>
</organism>
<proteinExistence type="inferred from homology"/>
<dbReference type="PANTHER" id="PTHR24305">
    <property type="entry name" value="CYTOCHROME P450"/>
    <property type="match status" value="1"/>
</dbReference>
<dbReference type="InterPro" id="IPR002401">
    <property type="entry name" value="Cyt_P450_E_grp-I"/>
</dbReference>
<gene>
    <name evidence="5" type="ORF">GTZ93_36030</name>
</gene>
<comment type="cofactor">
    <cofactor evidence="1 3">
        <name>heme</name>
        <dbReference type="ChEBI" id="CHEBI:30413"/>
    </cofactor>
</comment>
<keyword evidence="3 4" id="KW-0349">Heme</keyword>
<evidence type="ECO:0000256" key="2">
    <source>
        <dbReference type="ARBA" id="ARBA00010617"/>
    </source>
</evidence>
<comment type="caution">
    <text evidence="5">The sequence shown here is derived from an EMBL/GenBank/DDBJ whole genome shotgun (WGS) entry which is preliminary data.</text>
</comment>
<dbReference type="EMBL" id="JAAAPK010000013">
    <property type="protein sequence ID" value="NBC45223.1"/>
    <property type="molecule type" value="Genomic_DNA"/>
</dbReference>
<keyword evidence="6" id="KW-1185">Reference proteome</keyword>
<evidence type="ECO:0000256" key="1">
    <source>
        <dbReference type="ARBA" id="ARBA00001971"/>
    </source>
</evidence>
<dbReference type="CDD" id="cd00302">
    <property type="entry name" value="cytochrome_P450"/>
    <property type="match status" value="1"/>
</dbReference>
<dbReference type="InterPro" id="IPR001128">
    <property type="entry name" value="Cyt_P450"/>
</dbReference>
<dbReference type="InterPro" id="IPR017972">
    <property type="entry name" value="Cyt_P450_CS"/>
</dbReference>
<dbReference type="InterPro" id="IPR036396">
    <property type="entry name" value="Cyt_P450_sf"/>
</dbReference>
<dbReference type="Proteomes" id="UP000537825">
    <property type="component" value="Unassembled WGS sequence"/>
</dbReference>
<dbReference type="PRINTS" id="PR00463">
    <property type="entry name" value="EP450I"/>
</dbReference>
<dbReference type="SUPFAM" id="SSF48264">
    <property type="entry name" value="Cytochrome P450"/>
    <property type="match status" value="1"/>
</dbReference>
<dbReference type="AlphaFoldDB" id="A0A7X5BXJ9"/>
<dbReference type="GO" id="GO:0004497">
    <property type="term" value="F:monooxygenase activity"/>
    <property type="evidence" value="ECO:0007669"/>
    <property type="project" value="UniProtKB-KW"/>
</dbReference>
<reference evidence="5 6" key="1">
    <citation type="submission" date="2020-01" db="EMBL/GenBank/DDBJ databases">
        <title>The draft genome sequence of Corallococcus exiguus DSM 14696.</title>
        <authorList>
            <person name="Zhang X."/>
            <person name="Zhu H."/>
        </authorList>
    </citation>
    <scope>NUCLEOTIDE SEQUENCE [LARGE SCALE GENOMIC DNA]</scope>
    <source>
        <strain evidence="5 6">DSM 14696</strain>
    </source>
</reference>
<dbReference type="GO" id="GO:0020037">
    <property type="term" value="F:heme binding"/>
    <property type="evidence" value="ECO:0007669"/>
    <property type="project" value="InterPro"/>
</dbReference>
<keyword evidence="3 4" id="KW-0479">Metal-binding</keyword>
<dbReference type="GO" id="GO:0005506">
    <property type="term" value="F:iron ion binding"/>
    <property type="evidence" value="ECO:0007669"/>
    <property type="project" value="InterPro"/>
</dbReference>
<name>A0A7X5BXJ9_9BACT</name>
<dbReference type="InterPro" id="IPR050121">
    <property type="entry name" value="Cytochrome_P450_monoxygenase"/>
</dbReference>
<accession>A0A7X5BXJ9</accession>
<keyword evidence="4" id="KW-0560">Oxidoreductase</keyword>
<keyword evidence="3 4" id="KW-0408">Iron</keyword>
<sequence length="470" mass="51491">MPNALSRGIFNLFFGAKRKPFASLPGPQPGILGTAGDFLGASPWDVCARYGREYGGVTLIWMGPNPGLVLNDPALIAEVYESPRRMEFEKGNISEQIRPSVTDDTAFTAELRGDWVRKRQLEPGAQPWATEWLADQVGPMQAAISESVDALLKQRHIDLTPALRRLTFDAFSVASVGEKLSDQVFEDFMLLARAADARIQSKLPLKFVKPPKDFDAVKARFYGHFVDRIREARKRQDPRAVDIMSRYLRETPGIDDQVLAHMLGGTYFGGAFSSSVTLVGAFHQLNKYPDADARLAAEAASLVADGPLTLAKLDAAKWVEAVAYEALRILPAVRVMTRTPSKDAQLAGVTLPAGSMIMISNQHLHRDPAHWPDPDTFKPERWLDGGTTRDPLGSGHFFPFGRGPRACVGADFAMVFLKMALATIASRVKIQLDSTEPFEEGFFFGVVLPKGVTGKLVARTAQALLKAKVG</sequence>
<comment type="similarity">
    <text evidence="2 4">Belongs to the cytochrome P450 family.</text>
</comment>
<evidence type="ECO:0000313" key="6">
    <source>
        <dbReference type="Proteomes" id="UP000537825"/>
    </source>
</evidence>
<dbReference type="PROSITE" id="PS00086">
    <property type="entry name" value="CYTOCHROME_P450"/>
    <property type="match status" value="1"/>
</dbReference>
<dbReference type="GO" id="GO:0016705">
    <property type="term" value="F:oxidoreductase activity, acting on paired donors, with incorporation or reduction of molecular oxygen"/>
    <property type="evidence" value="ECO:0007669"/>
    <property type="project" value="InterPro"/>
</dbReference>
<dbReference type="PANTHER" id="PTHR24305:SF166">
    <property type="entry name" value="CYTOCHROME P450 12A4, MITOCHONDRIAL-RELATED"/>
    <property type="match status" value="1"/>
</dbReference>
<dbReference type="Gene3D" id="1.10.630.10">
    <property type="entry name" value="Cytochrome P450"/>
    <property type="match status" value="1"/>
</dbReference>
<protein>
    <submittedName>
        <fullName evidence="5">Cytochrome P450</fullName>
    </submittedName>
</protein>
<dbReference type="Pfam" id="PF00067">
    <property type="entry name" value="p450"/>
    <property type="match status" value="1"/>
</dbReference>